<comment type="pathway">
    <text evidence="2">Cell wall biogenesis; peptidoglycan biosynthesis.</text>
</comment>
<evidence type="ECO:0000256" key="20">
    <source>
        <dbReference type="SAM" id="Phobius"/>
    </source>
</evidence>
<evidence type="ECO:0000313" key="24">
    <source>
        <dbReference type="Proteomes" id="UP000460298"/>
    </source>
</evidence>
<evidence type="ECO:0000256" key="10">
    <source>
        <dbReference type="ARBA" id="ARBA00022801"/>
    </source>
</evidence>
<evidence type="ECO:0000256" key="13">
    <source>
        <dbReference type="ARBA" id="ARBA00023136"/>
    </source>
</evidence>
<keyword evidence="6" id="KW-0121">Carboxypeptidase</keyword>
<protein>
    <recommendedName>
        <fullName evidence="25">Penicillin-insensitive transglycosylase</fullName>
    </recommendedName>
</protein>
<evidence type="ECO:0000256" key="16">
    <source>
        <dbReference type="ARBA" id="ARBA00034000"/>
    </source>
</evidence>
<dbReference type="GO" id="GO:0071555">
    <property type="term" value="P:cell wall organization"/>
    <property type="evidence" value="ECO:0007669"/>
    <property type="project" value="UniProtKB-KW"/>
</dbReference>
<gene>
    <name evidence="23" type="ORF">F9K24_18470</name>
</gene>
<evidence type="ECO:0000256" key="19">
    <source>
        <dbReference type="SAM" id="MobiDB-lite"/>
    </source>
</evidence>
<name>A0A833LVZ7_9LEPT</name>
<dbReference type="PANTHER" id="PTHR32282">
    <property type="entry name" value="BINDING PROTEIN TRANSPEPTIDASE, PUTATIVE-RELATED"/>
    <property type="match status" value="1"/>
</dbReference>
<keyword evidence="20" id="KW-0812">Transmembrane</keyword>
<keyword evidence="7" id="KW-0645">Protease</keyword>
<dbReference type="GO" id="GO:0009252">
    <property type="term" value="P:peptidoglycan biosynthetic process"/>
    <property type="evidence" value="ECO:0007669"/>
    <property type="project" value="UniProtKB-KW"/>
</dbReference>
<evidence type="ECO:0000313" key="23">
    <source>
        <dbReference type="EMBL" id="KAB2929884.1"/>
    </source>
</evidence>
<evidence type="ECO:0000256" key="3">
    <source>
        <dbReference type="ARBA" id="ARBA00007090"/>
    </source>
</evidence>
<feature type="domain" description="Glycosyl transferase family 51" evidence="22">
    <location>
        <begin position="103"/>
        <end position="262"/>
    </location>
</feature>
<dbReference type="Gene3D" id="3.40.710.10">
    <property type="entry name" value="DD-peptidase/beta-lactamase superfamily"/>
    <property type="match status" value="1"/>
</dbReference>
<evidence type="ECO:0000256" key="14">
    <source>
        <dbReference type="ARBA" id="ARBA00023268"/>
    </source>
</evidence>
<dbReference type="GO" id="GO:0008360">
    <property type="term" value="P:regulation of cell shape"/>
    <property type="evidence" value="ECO:0007669"/>
    <property type="project" value="UniProtKB-KW"/>
</dbReference>
<dbReference type="Gene3D" id="1.10.3810.10">
    <property type="entry name" value="Biosynthetic peptidoglycan transglycosylase-like"/>
    <property type="match status" value="1"/>
</dbReference>
<keyword evidence="13 20" id="KW-0472">Membrane</keyword>
<dbReference type="SUPFAM" id="SSF56601">
    <property type="entry name" value="beta-lactamase/transpeptidase-like"/>
    <property type="match status" value="1"/>
</dbReference>
<dbReference type="SUPFAM" id="SSF53955">
    <property type="entry name" value="Lysozyme-like"/>
    <property type="match status" value="1"/>
</dbReference>
<keyword evidence="12" id="KW-0573">Peptidoglycan synthesis</keyword>
<dbReference type="Proteomes" id="UP000460298">
    <property type="component" value="Unassembled WGS sequence"/>
</dbReference>
<comment type="catalytic activity">
    <reaction evidence="16">
        <text>Preferential cleavage: (Ac)2-L-Lys-D-Ala-|-D-Ala. Also transpeptidation of peptidyl-alanyl moieties that are N-acyl substituents of D-alanine.</text>
        <dbReference type="EC" id="3.4.16.4"/>
    </reaction>
</comment>
<reference evidence="23 24" key="1">
    <citation type="submission" date="2019-10" db="EMBL/GenBank/DDBJ databases">
        <title>Extracellular Electron Transfer in a Candidatus Methanoperedens spp. Enrichment Culture.</title>
        <authorList>
            <person name="Berger S."/>
            <person name="Rangel Shaw D."/>
            <person name="Berben T."/>
            <person name="In 'T Zandt M."/>
            <person name="Frank J."/>
            <person name="Reimann J."/>
            <person name="Jetten M.S.M."/>
            <person name="Welte C.U."/>
        </authorList>
    </citation>
    <scope>NUCLEOTIDE SEQUENCE [LARGE SCALE GENOMIC DNA]</scope>
    <source>
        <strain evidence="23">SB12</strain>
    </source>
</reference>
<evidence type="ECO:0000259" key="22">
    <source>
        <dbReference type="Pfam" id="PF00912"/>
    </source>
</evidence>
<keyword evidence="14" id="KW-0511">Multifunctional enzyme</keyword>
<evidence type="ECO:0008006" key="25">
    <source>
        <dbReference type="Google" id="ProtNLM"/>
    </source>
</evidence>
<dbReference type="InterPro" id="IPR001460">
    <property type="entry name" value="PCN-bd_Tpept"/>
</dbReference>
<comment type="catalytic activity">
    <reaction evidence="17">
        <text>[GlcNAc-(1-&gt;4)-Mur2Ac(oyl-L-Ala-gamma-D-Glu-L-Lys-D-Ala-D-Ala)](n)-di-trans,octa-cis-undecaprenyl diphosphate + beta-D-GlcNAc-(1-&gt;4)-Mur2Ac(oyl-L-Ala-gamma-D-Glu-L-Lys-D-Ala-D-Ala)-di-trans,octa-cis-undecaprenyl diphosphate = [GlcNAc-(1-&gt;4)-Mur2Ac(oyl-L-Ala-gamma-D-Glu-L-Lys-D-Ala-D-Ala)](n+1)-di-trans,octa-cis-undecaprenyl diphosphate + di-trans,octa-cis-undecaprenyl diphosphate + H(+)</text>
        <dbReference type="Rhea" id="RHEA:23708"/>
        <dbReference type="Rhea" id="RHEA-COMP:9602"/>
        <dbReference type="Rhea" id="RHEA-COMP:9603"/>
        <dbReference type="ChEBI" id="CHEBI:15378"/>
        <dbReference type="ChEBI" id="CHEBI:58405"/>
        <dbReference type="ChEBI" id="CHEBI:60033"/>
        <dbReference type="ChEBI" id="CHEBI:78435"/>
        <dbReference type="EC" id="2.4.99.28"/>
    </reaction>
</comment>
<comment type="caution">
    <text evidence="23">The sequence shown here is derived from an EMBL/GenBank/DDBJ whole genome shotgun (WGS) entry which is preliminary data.</text>
</comment>
<keyword evidence="9" id="KW-0808">Transferase</keyword>
<dbReference type="GO" id="GO:0008955">
    <property type="term" value="F:peptidoglycan glycosyltransferase activity"/>
    <property type="evidence" value="ECO:0007669"/>
    <property type="project" value="UniProtKB-EC"/>
</dbReference>
<keyword evidence="11" id="KW-0133">Cell shape</keyword>
<dbReference type="InterPro" id="IPR001264">
    <property type="entry name" value="Glyco_trans_51"/>
</dbReference>
<dbReference type="GO" id="GO:0030288">
    <property type="term" value="C:outer membrane-bounded periplasmic space"/>
    <property type="evidence" value="ECO:0007669"/>
    <property type="project" value="TreeGrafter"/>
</dbReference>
<proteinExistence type="inferred from homology"/>
<evidence type="ECO:0000256" key="7">
    <source>
        <dbReference type="ARBA" id="ARBA00022670"/>
    </source>
</evidence>
<evidence type="ECO:0000256" key="4">
    <source>
        <dbReference type="ARBA" id="ARBA00007739"/>
    </source>
</evidence>
<evidence type="ECO:0000256" key="8">
    <source>
        <dbReference type="ARBA" id="ARBA00022676"/>
    </source>
</evidence>
<keyword evidence="10" id="KW-0378">Hydrolase</keyword>
<dbReference type="GO" id="GO:0005886">
    <property type="term" value="C:plasma membrane"/>
    <property type="evidence" value="ECO:0007669"/>
    <property type="project" value="UniProtKB-SubCell"/>
</dbReference>
<feature type="compositionally biased region" description="Polar residues" evidence="19">
    <location>
        <begin position="727"/>
        <end position="739"/>
    </location>
</feature>
<feature type="region of interest" description="Disordered" evidence="19">
    <location>
        <begin position="701"/>
        <end position="757"/>
    </location>
</feature>
<evidence type="ECO:0000256" key="6">
    <source>
        <dbReference type="ARBA" id="ARBA00022645"/>
    </source>
</evidence>
<dbReference type="InterPro" id="IPR012338">
    <property type="entry name" value="Beta-lactam/transpept-like"/>
</dbReference>
<accession>A0A833LVZ7</accession>
<dbReference type="GO" id="GO:0006508">
    <property type="term" value="P:proteolysis"/>
    <property type="evidence" value="ECO:0007669"/>
    <property type="project" value="UniProtKB-KW"/>
</dbReference>
<feature type="transmembrane region" description="Helical" evidence="20">
    <location>
        <begin position="21"/>
        <end position="46"/>
    </location>
</feature>
<evidence type="ECO:0000256" key="11">
    <source>
        <dbReference type="ARBA" id="ARBA00022960"/>
    </source>
</evidence>
<dbReference type="InterPro" id="IPR036950">
    <property type="entry name" value="PBP_transglycosylase"/>
</dbReference>
<dbReference type="GO" id="GO:0008658">
    <property type="term" value="F:penicillin binding"/>
    <property type="evidence" value="ECO:0007669"/>
    <property type="project" value="InterPro"/>
</dbReference>
<evidence type="ECO:0000259" key="21">
    <source>
        <dbReference type="Pfam" id="PF00905"/>
    </source>
</evidence>
<evidence type="ECO:0000256" key="1">
    <source>
        <dbReference type="ARBA" id="ARBA00004236"/>
    </source>
</evidence>
<dbReference type="PANTHER" id="PTHR32282:SF11">
    <property type="entry name" value="PENICILLIN-BINDING PROTEIN 1B"/>
    <property type="match status" value="1"/>
</dbReference>
<keyword evidence="20" id="KW-1133">Transmembrane helix</keyword>
<comment type="similarity">
    <text evidence="3">In the C-terminal section; belongs to the transpeptidase family.</text>
</comment>
<dbReference type="Pfam" id="PF00912">
    <property type="entry name" value="Transgly"/>
    <property type="match status" value="1"/>
</dbReference>
<dbReference type="InterPro" id="IPR050396">
    <property type="entry name" value="Glycosyltr_51/Transpeptidase"/>
</dbReference>
<dbReference type="Pfam" id="PF00905">
    <property type="entry name" value="Transpeptidase"/>
    <property type="match status" value="1"/>
</dbReference>
<organism evidence="23 24">
    <name type="scientific">Leptonema illini</name>
    <dbReference type="NCBI Taxonomy" id="183"/>
    <lineage>
        <taxon>Bacteria</taxon>
        <taxon>Pseudomonadati</taxon>
        <taxon>Spirochaetota</taxon>
        <taxon>Spirochaetia</taxon>
        <taxon>Leptospirales</taxon>
        <taxon>Leptospiraceae</taxon>
        <taxon>Leptonema</taxon>
    </lineage>
</organism>
<keyword evidence="5" id="KW-1003">Cell membrane</keyword>
<dbReference type="GO" id="GO:0009002">
    <property type="term" value="F:serine-type D-Ala-D-Ala carboxypeptidase activity"/>
    <property type="evidence" value="ECO:0007669"/>
    <property type="project" value="UniProtKB-EC"/>
</dbReference>
<evidence type="ECO:0000256" key="5">
    <source>
        <dbReference type="ARBA" id="ARBA00022475"/>
    </source>
</evidence>
<keyword evidence="8" id="KW-0328">Glycosyltransferase</keyword>
<evidence type="ECO:0000256" key="15">
    <source>
        <dbReference type="ARBA" id="ARBA00023316"/>
    </source>
</evidence>
<comment type="subcellular location">
    <subcellularLocation>
        <location evidence="1">Cell membrane</location>
    </subcellularLocation>
</comment>
<dbReference type="InterPro" id="IPR023346">
    <property type="entry name" value="Lysozyme-like_dom_sf"/>
</dbReference>
<sequence length="757" mass="84655">MDLIKRFYHHLTEALKRHRKPIVLSILFFMVAGFLWAGGVFFYAYIDYRLEKDEYAAKIEEWKLWLHNSGHRAAPPSIIILDRNGETIGEYLPERGSRIPIARCKAEMPWLKRAAVSGEDRYFYDHGGVSWKGVMRAVVNNVLSLSAREGGGSITQQVARNLFTDRSFSLNRKLLETFLAYDLEAALDKDEILCLYLNRIYMGEGRIGAEEASWFYFNKPPFQLSAAESAMIVGLFPSPARYSPLNNLKASLFKQRAVLQAMVRDGHLKEEQIDAEIARFKKQYRVEEDDPGLVGAYGASRDFRINRAPSANEAVREFLFENLPEELIRKGGLRVTTTIDLRQQAVALEAARARVDEVRKKTAKLAAKHDAGENLERGVNSVIISMTVPEGEIRALVGGTQVTEGGSQIHRIYNMRRQPGSAIKGYLYALALEERIYDPYDEVVDEKINIRGYSPRNWYREYRGKMPLRRAVAWSVNTVAVKTLDEMGVDYFRNQLARTLDLSLHDADERFEAGLSLALGTGNLTPLELARLYALILNKGSTVRPYLVKRVEDKDGTPLWEEPGNPSSTRIISEKAAAGTMWLLEGVVDSSEDGTAGWIGRLRKKNASYMPYDVAGKSGTAQTPDEVRAKYRQMPGVRDSWFAGLIPGEVTVAWIGHDRGVPVDANAGLLWADYVSKAHQKVDGHFPDIKDYYGEPDSAIEEAPVIDPPRQNSNDADGDADTDSTGNPGTDENGQNTLPASPGDFTDVPPKPTTPEN</sequence>
<evidence type="ECO:0000256" key="17">
    <source>
        <dbReference type="ARBA" id="ARBA00049902"/>
    </source>
</evidence>
<evidence type="ECO:0000256" key="9">
    <source>
        <dbReference type="ARBA" id="ARBA00022679"/>
    </source>
</evidence>
<keyword evidence="18" id="KW-0175">Coiled coil</keyword>
<evidence type="ECO:0000256" key="2">
    <source>
        <dbReference type="ARBA" id="ARBA00004752"/>
    </source>
</evidence>
<keyword evidence="15" id="KW-0961">Cell wall biogenesis/degradation</keyword>
<evidence type="ECO:0000256" key="12">
    <source>
        <dbReference type="ARBA" id="ARBA00022984"/>
    </source>
</evidence>
<dbReference type="AlphaFoldDB" id="A0A833LVZ7"/>
<dbReference type="EMBL" id="WBUI01000025">
    <property type="protein sequence ID" value="KAB2929884.1"/>
    <property type="molecule type" value="Genomic_DNA"/>
</dbReference>
<feature type="coiled-coil region" evidence="18">
    <location>
        <begin position="341"/>
        <end position="368"/>
    </location>
</feature>
<comment type="similarity">
    <text evidence="4">In the N-terminal section; belongs to the glycosyltransferase 51 family.</text>
</comment>
<evidence type="ECO:0000256" key="18">
    <source>
        <dbReference type="SAM" id="Coils"/>
    </source>
</evidence>
<feature type="domain" description="Penicillin-binding protein transpeptidase" evidence="21">
    <location>
        <begin position="390"/>
        <end position="647"/>
    </location>
</feature>